<organism evidence="1">
    <name type="scientific">freshwater metagenome</name>
    <dbReference type="NCBI Taxonomy" id="449393"/>
    <lineage>
        <taxon>unclassified sequences</taxon>
        <taxon>metagenomes</taxon>
        <taxon>ecological metagenomes</taxon>
    </lineage>
</organism>
<name>A0A6J6JRV7_9ZZZZ</name>
<gene>
    <name evidence="1" type="ORF">UFOPK2158_00366</name>
</gene>
<protein>
    <submittedName>
        <fullName evidence="1">Unannotated protein</fullName>
    </submittedName>
</protein>
<dbReference type="EMBL" id="CAEZVY010000025">
    <property type="protein sequence ID" value="CAB4638499.1"/>
    <property type="molecule type" value="Genomic_DNA"/>
</dbReference>
<evidence type="ECO:0000313" key="1">
    <source>
        <dbReference type="EMBL" id="CAB4638499.1"/>
    </source>
</evidence>
<reference evidence="1" key="1">
    <citation type="submission" date="2020-05" db="EMBL/GenBank/DDBJ databases">
        <authorList>
            <person name="Chiriac C."/>
            <person name="Salcher M."/>
            <person name="Ghai R."/>
            <person name="Kavagutti S V."/>
        </authorList>
    </citation>
    <scope>NUCLEOTIDE SEQUENCE</scope>
</reference>
<dbReference type="AlphaFoldDB" id="A0A6J6JRV7"/>
<accession>A0A6J6JRV7</accession>
<sequence length="53" mass="5359">MARKQKAGWALIALAGAMSTGIAVTEILSLVGQADAESSETLPVIGFVPSADD</sequence>
<proteinExistence type="predicted"/>